<dbReference type="SUPFAM" id="SSF140931">
    <property type="entry name" value="Fic-like"/>
    <property type="match status" value="1"/>
</dbReference>
<dbReference type="Pfam" id="PF02661">
    <property type="entry name" value="Fic"/>
    <property type="match status" value="1"/>
</dbReference>
<dbReference type="PROSITE" id="PS51459">
    <property type="entry name" value="FIDO"/>
    <property type="match status" value="1"/>
</dbReference>
<evidence type="ECO:0000313" key="2">
    <source>
        <dbReference type="EMBL" id="WPY01480.1"/>
    </source>
</evidence>
<sequence>MLDYKLELLQPNFDSKLTDLIIEFEKLRYTELKGTTPPHLLHELRYILHSLESINSSRIEGNQTTVIEYMESQISKSDQNNLNIREILNIEEVILFISKLSSEDIVINRMFVSEIHKRVVAGLTTEGSGTPGVYRNKNIKISQSKHTPPDYSQVSSYMDKLYEFISNNDESKYDPIKIAIAHHYFTWVHPFDNGNGRTVRILTYALLVKYKFITNFRMVNPTATFCSNRGDYYSALSSADSLTQEGKNIWCQYMLGGLIESTQKILMLCDYSLLNKRIIQPTLKKALLRAFISQDEAAILHFLSLKHFAKFSDLSIVLKSKNNSQSYHSRVIAKMLRNDLIVPIKERGRVYTLKLKNKHLMSSLIDSFRAEGLLHID</sequence>
<dbReference type="Gene3D" id="1.10.3290.10">
    <property type="entry name" value="Fido-like domain"/>
    <property type="match status" value="1"/>
</dbReference>
<keyword evidence="3" id="KW-1185">Reference proteome</keyword>
<keyword evidence="2" id="KW-0614">Plasmid</keyword>
<dbReference type="PANTHER" id="PTHR13504">
    <property type="entry name" value="FIDO DOMAIN-CONTAINING PROTEIN DDB_G0283145"/>
    <property type="match status" value="1"/>
</dbReference>
<protein>
    <submittedName>
        <fullName evidence="2">Fic family protein</fullName>
    </submittedName>
</protein>
<dbReference type="InterPro" id="IPR003812">
    <property type="entry name" value="Fido"/>
</dbReference>
<feature type="domain" description="Fido" evidence="1">
    <location>
        <begin position="107"/>
        <end position="256"/>
    </location>
</feature>
<organism evidence="2 3">
    <name type="scientific">Candidatus Trichorickettsia mobilis</name>
    <dbReference type="NCBI Taxonomy" id="1346319"/>
    <lineage>
        <taxon>Bacteria</taxon>
        <taxon>Pseudomonadati</taxon>
        <taxon>Pseudomonadota</taxon>
        <taxon>Alphaproteobacteria</taxon>
        <taxon>Rickettsiales</taxon>
        <taxon>Rickettsiaceae</taxon>
        <taxon>Rickettsieae</taxon>
        <taxon>Candidatus Trichorickettsia</taxon>
    </lineage>
</organism>
<reference evidence="2 3" key="1">
    <citation type="submission" date="2022-10" db="EMBL/GenBank/DDBJ databases">
        <title>Host association and intracellularity evolved multiple times independently in the Rickettsiales.</title>
        <authorList>
            <person name="Castelli M."/>
            <person name="Nardi T."/>
            <person name="Gammuto L."/>
            <person name="Bellinzona G."/>
            <person name="Sabaneyeva E."/>
            <person name="Potekhin A."/>
            <person name="Serra V."/>
            <person name="Petroni G."/>
            <person name="Sassera D."/>
        </authorList>
    </citation>
    <scope>NUCLEOTIDE SEQUENCE [LARGE SCALE GENOMIC DNA]</scope>
    <source>
        <strain evidence="2 3">Kr 154-4</strain>
        <plasmid evidence="2 3">unnamed1</plasmid>
    </source>
</reference>
<proteinExistence type="predicted"/>
<dbReference type="EMBL" id="CP112933">
    <property type="protein sequence ID" value="WPY01480.1"/>
    <property type="molecule type" value="Genomic_DNA"/>
</dbReference>
<dbReference type="RefSeq" id="WP_323738954.1">
    <property type="nucleotide sequence ID" value="NZ_CP112933.1"/>
</dbReference>
<dbReference type="InterPro" id="IPR036597">
    <property type="entry name" value="Fido-like_dom_sf"/>
</dbReference>
<geneLocation type="plasmid" evidence="2 3">
    <name>unnamed1</name>
</geneLocation>
<dbReference type="PANTHER" id="PTHR13504:SF38">
    <property type="entry name" value="FIDO DOMAIN-CONTAINING PROTEIN"/>
    <property type="match status" value="1"/>
</dbReference>
<dbReference type="InterPro" id="IPR040198">
    <property type="entry name" value="Fido_containing"/>
</dbReference>
<name>A0ABZ0UWB3_9RICK</name>
<gene>
    <name evidence="2" type="ORF">Trichorick_01393</name>
</gene>
<evidence type="ECO:0000259" key="1">
    <source>
        <dbReference type="PROSITE" id="PS51459"/>
    </source>
</evidence>
<dbReference type="Proteomes" id="UP001326613">
    <property type="component" value="Plasmid unnamed1"/>
</dbReference>
<accession>A0ABZ0UWB3</accession>
<evidence type="ECO:0000313" key="3">
    <source>
        <dbReference type="Proteomes" id="UP001326613"/>
    </source>
</evidence>